<name>A0A225WU34_9STRA</name>
<dbReference type="AlphaFoldDB" id="A0A225WU34"/>
<evidence type="ECO:0000313" key="1">
    <source>
        <dbReference type="EMBL" id="OWZ21184.1"/>
    </source>
</evidence>
<protein>
    <submittedName>
        <fullName evidence="1">Uncharacterized protein</fullName>
    </submittedName>
</protein>
<dbReference type="Proteomes" id="UP000198211">
    <property type="component" value="Unassembled WGS sequence"/>
</dbReference>
<sequence>MSKTKIIAPCEGCGEPVGPVHSCPLCSCHMHPFCGRGVGEEGFGQNIQCPSCDQNNSTGTMTSPRHGQDMAGVEVTESRDSENEKAFDISVATSTFQEAHSSRKHHCKPSGSHTLAARLRAKGCYRPIPRHFEFFYTDCELAKGNGLVAKAGQHYGHQKRADCDFGASSERNPWVEWLYPRLLEEFDRLRKLGVKYEPPLLLQLAKQILSDNTDGYNSRSVNDKGALIINKITSRCVQTFMEAHQIALRTRSGKKHLSAAKILHIEKCVAFHLGELRQGFADGSLDEDAIENIDETHFVVDFDNGKTLGFSGEKHIKYADVVSGGEGMPMVGNYPIRGVKDNVPGVCYRTCNKGWMTQKNFENTSKGKEQ</sequence>
<keyword evidence="2" id="KW-1185">Reference proteome</keyword>
<dbReference type="OrthoDB" id="111624at2759"/>
<dbReference type="EMBL" id="NBNE01000249">
    <property type="protein sequence ID" value="OWZ21184.1"/>
    <property type="molecule type" value="Genomic_DNA"/>
</dbReference>
<proteinExistence type="predicted"/>
<gene>
    <name evidence="1" type="ORF">PHMEG_0004301</name>
</gene>
<reference evidence="2" key="1">
    <citation type="submission" date="2017-03" db="EMBL/GenBank/DDBJ databases">
        <title>Phytopthora megakarya and P. palmivora, two closely related causual agents of cacao black pod achieved similar genome size and gene model numbers by different mechanisms.</title>
        <authorList>
            <person name="Ali S."/>
            <person name="Shao J."/>
            <person name="Larry D.J."/>
            <person name="Kronmiller B."/>
            <person name="Shen D."/>
            <person name="Strem M.D."/>
            <person name="Melnick R.L."/>
            <person name="Guiltinan M.J."/>
            <person name="Tyler B.M."/>
            <person name="Meinhardt L.W."/>
            <person name="Bailey B.A."/>
        </authorList>
    </citation>
    <scope>NUCLEOTIDE SEQUENCE [LARGE SCALE GENOMIC DNA]</scope>
    <source>
        <strain evidence="2">zdho120</strain>
    </source>
</reference>
<comment type="caution">
    <text evidence="1">The sequence shown here is derived from an EMBL/GenBank/DDBJ whole genome shotgun (WGS) entry which is preliminary data.</text>
</comment>
<accession>A0A225WU34</accession>
<organism evidence="1 2">
    <name type="scientific">Phytophthora megakarya</name>
    <dbReference type="NCBI Taxonomy" id="4795"/>
    <lineage>
        <taxon>Eukaryota</taxon>
        <taxon>Sar</taxon>
        <taxon>Stramenopiles</taxon>
        <taxon>Oomycota</taxon>
        <taxon>Peronosporomycetes</taxon>
        <taxon>Peronosporales</taxon>
        <taxon>Peronosporaceae</taxon>
        <taxon>Phytophthora</taxon>
    </lineage>
</organism>
<evidence type="ECO:0000313" key="2">
    <source>
        <dbReference type="Proteomes" id="UP000198211"/>
    </source>
</evidence>